<dbReference type="InterPro" id="IPR037294">
    <property type="entry name" value="ABC_BtuC-like"/>
</dbReference>
<feature type="transmembrane region" description="Helical" evidence="8">
    <location>
        <begin position="159"/>
        <end position="179"/>
    </location>
</feature>
<dbReference type="RefSeq" id="WP_244722881.1">
    <property type="nucleotide sequence ID" value="NZ_CP095072.1"/>
</dbReference>
<reference evidence="9 10" key="1">
    <citation type="submission" date="2022-04" db="EMBL/GenBank/DDBJ databases">
        <title>Gracilibacillus sp. isolated from saltern.</title>
        <authorList>
            <person name="Won M."/>
            <person name="Lee C.-M."/>
            <person name="Woen H.-Y."/>
            <person name="Kwon S.-W."/>
        </authorList>
    </citation>
    <scope>NUCLEOTIDE SEQUENCE [LARGE SCALE GENOMIC DNA]</scope>
    <source>
        <strain evidence="9 10">SSWR10-1</strain>
    </source>
</reference>
<organism evidence="9 10">
    <name type="scientific">Gracilibacillus caseinilyticus</name>
    <dbReference type="NCBI Taxonomy" id="2932256"/>
    <lineage>
        <taxon>Bacteria</taxon>
        <taxon>Bacillati</taxon>
        <taxon>Bacillota</taxon>
        <taxon>Bacilli</taxon>
        <taxon>Bacillales</taxon>
        <taxon>Bacillaceae</taxon>
        <taxon>Gracilibacillus</taxon>
    </lineage>
</organism>
<feature type="transmembrane region" description="Helical" evidence="8">
    <location>
        <begin position="209"/>
        <end position="229"/>
    </location>
</feature>
<gene>
    <name evidence="9" type="ORF">MUN88_07470</name>
</gene>
<keyword evidence="6 8" id="KW-1133">Transmembrane helix</keyword>
<evidence type="ECO:0000313" key="10">
    <source>
        <dbReference type="Proteomes" id="UP000831782"/>
    </source>
</evidence>
<evidence type="ECO:0000313" key="9">
    <source>
        <dbReference type="EMBL" id="UOQ49899.1"/>
    </source>
</evidence>
<proteinExistence type="inferred from homology"/>
<feature type="transmembrane region" description="Helical" evidence="8">
    <location>
        <begin position="285"/>
        <end position="304"/>
    </location>
</feature>
<keyword evidence="3" id="KW-0813">Transport</keyword>
<feature type="transmembrane region" description="Helical" evidence="8">
    <location>
        <begin position="316"/>
        <end position="336"/>
    </location>
</feature>
<feature type="transmembrane region" description="Helical" evidence="8">
    <location>
        <begin position="95"/>
        <end position="115"/>
    </location>
</feature>
<dbReference type="Proteomes" id="UP000831782">
    <property type="component" value="Chromosome"/>
</dbReference>
<evidence type="ECO:0000256" key="6">
    <source>
        <dbReference type="ARBA" id="ARBA00022989"/>
    </source>
</evidence>
<dbReference type="SUPFAM" id="SSF81345">
    <property type="entry name" value="ABC transporter involved in vitamin B12 uptake, BtuC"/>
    <property type="match status" value="1"/>
</dbReference>
<comment type="subcellular location">
    <subcellularLocation>
        <location evidence="1">Cell membrane</location>
        <topology evidence="1">Multi-pass membrane protein</topology>
    </subcellularLocation>
</comment>
<keyword evidence="5 8" id="KW-0812">Transmembrane</keyword>
<dbReference type="EMBL" id="CP095072">
    <property type="protein sequence ID" value="UOQ49899.1"/>
    <property type="molecule type" value="Genomic_DNA"/>
</dbReference>
<sequence>MQARNRRKRFLQVLSALLVLLFISGYLSLTYGEFSMTVSEVFKTLLLLDQSREHSIVIFSFRLPRIIIGMFVGLGLGVAGAIIQALTRNELADPGILGINAGAGLAIVIYMFLASEFALGSELVSTFTMPLFGLIGGMASALFIYAFSWNNGRLDSNRLLLVGIAIGSGLGAITLYISLKMDPQDFEAATMWMTGSIWSANWQKIVSIIPWFVILLPFILIRASHLDLFYLGEDTAKNVGLSTEWEKSIWLLASIGLISACVSVSGSIGFIGLLAPHIARRLIGLYHKMVIVISGLIGMVLVTLSDFIAKSIFAPVELPVGVVISIIGIPYFIYLLRRKSTK</sequence>
<dbReference type="PANTHER" id="PTHR30472">
    <property type="entry name" value="FERRIC ENTEROBACTIN TRANSPORT SYSTEM PERMEASE PROTEIN"/>
    <property type="match status" value="1"/>
</dbReference>
<keyword evidence="10" id="KW-1185">Reference proteome</keyword>
<protein>
    <submittedName>
        <fullName evidence="9">Iron ABC transporter permease</fullName>
    </submittedName>
</protein>
<keyword evidence="7 8" id="KW-0472">Membrane</keyword>
<comment type="similarity">
    <text evidence="2">Belongs to the binding-protein-dependent transport system permease family. FecCD subfamily.</text>
</comment>
<dbReference type="Gene3D" id="1.10.3470.10">
    <property type="entry name" value="ABC transporter involved in vitamin B12 uptake, BtuC"/>
    <property type="match status" value="1"/>
</dbReference>
<feature type="transmembrane region" description="Helical" evidence="8">
    <location>
        <begin position="127"/>
        <end position="147"/>
    </location>
</feature>
<feature type="transmembrane region" description="Helical" evidence="8">
    <location>
        <begin position="249"/>
        <end position="273"/>
    </location>
</feature>
<dbReference type="InterPro" id="IPR000522">
    <property type="entry name" value="ABC_transptr_permease_BtuC"/>
</dbReference>
<evidence type="ECO:0000256" key="5">
    <source>
        <dbReference type="ARBA" id="ARBA00022692"/>
    </source>
</evidence>
<evidence type="ECO:0000256" key="4">
    <source>
        <dbReference type="ARBA" id="ARBA00022475"/>
    </source>
</evidence>
<dbReference type="PANTHER" id="PTHR30472:SF23">
    <property type="entry name" value="IRON-UPTAKE SYSTEM PERMEASE PROTEIN FEUC"/>
    <property type="match status" value="1"/>
</dbReference>
<evidence type="ECO:0000256" key="7">
    <source>
        <dbReference type="ARBA" id="ARBA00023136"/>
    </source>
</evidence>
<evidence type="ECO:0000256" key="1">
    <source>
        <dbReference type="ARBA" id="ARBA00004651"/>
    </source>
</evidence>
<evidence type="ECO:0000256" key="2">
    <source>
        <dbReference type="ARBA" id="ARBA00007935"/>
    </source>
</evidence>
<accession>A0ABY4EZS1</accession>
<dbReference type="Pfam" id="PF01032">
    <property type="entry name" value="FecCD"/>
    <property type="match status" value="1"/>
</dbReference>
<dbReference type="CDD" id="cd06550">
    <property type="entry name" value="TM_ABC_iron-siderophores_like"/>
    <property type="match status" value="1"/>
</dbReference>
<feature type="transmembrane region" description="Helical" evidence="8">
    <location>
        <begin position="63"/>
        <end position="83"/>
    </location>
</feature>
<evidence type="ECO:0000256" key="3">
    <source>
        <dbReference type="ARBA" id="ARBA00022448"/>
    </source>
</evidence>
<name>A0ABY4EZS1_9BACI</name>
<evidence type="ECO:0000256" key="8">
    <source>
        <dbReference type="SAM" id="Phobius"/>
    </source>
</evidence>
<keyword evidence="4" id="KW-1003">Cell membrane</keyword>